<keyword evidence="3" id="KW-0663">Pyridoxal phosphate</keyword>
<evidence type="ECO:0000256" key="4">
    <source>
        <dbReference type="ARBA" id="ARBA00023239"/>
    </source>
</evidence>
<gene>
    <name evidence="8" type="ORF">DWX53_04340</name>
    <name evidence="7" type="ORF">DXB12_07110</name>
</gene>
<evidence type="ECO:0000313" key="8">
    <source>
        <dbReference type="EMBL" id="RGT10657.1"/>
    </source>
</evidence>
<dbReference type="Proteomes" id="UP000261055">
    <property type="component" value="Unassembled WGS sequence"/>
</dbReference>
<evidence type="ECO:0000259" key="6">
    <source>
        <dbReference type="Pfam" id="PF00155"/>
    </source>
</evidence>
<dbReference type="EMBL" id="QSVQ01000007">
    <property type="protein sequence ID" value="RGO51093.1"/>
    <property type="molecule type" value="Genomic_DNA"/>
</dbReference>
<dbReference type="SUPFAM" id="SSF53383">
    <property type="entry name" value="PLP-dependent transferases"/>
    <property type="match status" value="1"/>
</dbReference>
<evidence type="ECO:0000256" key="5">
    <source>
        <dbReference type="ARBA" id="ARBA00037974"/>
    </source>
</evidence>
<sequence length="389" mass="45432">MYNFDKVIDRRGTSSLKWNFQDDFGQHDGLIPYWIADTDFATLPDIMREIKNRCEHPMMGYGAPLPPVYDAIQGWWEKRHQWKPEKEWMLLSFGVVTGINFALETLVEKGEKVLVFTPVYDPFFAAVEYSGHTLVDCPLDYHDNYYTINWELFEQELKNGVKAVVFCNPHNPVGRVWTYQEMEMLTDLCAKYQVYLLCDEIHADFGLDRPYTSAGRFEKIYDHLLVYTAISKSFNMAGLGSSCIMIPDKDVMNRLIETYEKRWMFGPNEFSYVAMEAAYKHGAQWMDEQCAYLKKNVEYVTRFIKENMPEVQMPKHEGTFLMWLDMSCFRKSSDELTSIFASQYGIALGNGAHYGRQGNGFMRLNIGCSRETLKPGLERMADMYKQYYK</sequence>
<dbReference type="PANTHER" id="PTHR43525:SF1">
    <property type="entry name" value="PROTEIN MALY"/>
    <property type="match status" value="1"/>
</dbReference>
<keyword evidence="9" id="KW-1185">Reference proteome</keyword>
<comment type="caution">
    <text evidence="7">The sequence shown here is derived from an EMBL/GenBank/DDBJ whole genome shotgun (WGS) entry which is preliminary data.</text>
</comment>
<dbReference type="InterPro" id="IPR015422">
    <property type="entry name" value="PyrdxlP-dep_Trfase_small"/>
</dbReference>
<dbReference type="Gene3D" id="3.40.640.10">
    <property type="entry name" value="Type I PLP-dependent aspartate aminotransferase-like (Major domain)"/>
    <property type="match status" value="1"/>
</dbReference>
<dbReference type="InterPro" id="IPR027619">
    <property type="entry name" value="C-S_lyase_PatB-like"/>
</dbReference>
<dbReference type="RefSeq" id="WP_117613321.1">
    <property type="nucleotide sequence ID" value="NZ_QRWH01000003.1"/>
</dbReference>
<comment type="similarity">
    <text evidence="5">Belongs to the class-II pyridoxal-phosphate-dependent aminotransferase family. MalY/PatB cystathionine beta-lyase subfamily.</text>
</comment>
<organism evidence="7 9">
    <name type="scientific">Dorea formicigenerans</name>
    <dbReference type="NCBI Taxonomy" id="39486"/>
    <lineage>
        <taxon>Bacteria</taxon>
        <taxon>Bacillati</taxon>
        <taxon>Bacillota</taxon>
        <taxon>Clostridia</taxon>
        <taxon>Lachnospirales</taxon>
        <taxon>Lachnospiraceae</taxon>
        <taxon>Dorea</taxon>
    </lineage>
</organism>
<evidence type="ECO:0000313" key="9">
    <source>
        <dbReference type="Proteomes" id="UP000261055"/>
    </source>
</evidence>
<dbReference type="InterPro" id="IPR004839">
    <property type="entry name" value="Aminotransferase_I/II_large"/>
</dbReference>
<evidence type="ECO:0000313" key="7">
    <source>
        <dbReference type="EMBL" id="RGO51093.1"/>
    </source>
</evidence>
<dbReference type="Proteomes" id="UP000283630">
    <property type="component" value="Unassembled WGS sequence"/>
</dbReference>
<dbReference type="GO" id="GO:0047804">
    <property type="term" value="F:cysteine-S-conjugate beta-lyase activity"/>
    <property type="evidence" value="ECO:0007669"/>
    <property type="project" value="UniProtKB-EC"/>
</dbReference>
<accession>A0A3E5GSP9</accession>
<dbReference type="AlphaFoldDB" id="A0A3E5GSP9"/>
<evidence type="ECO:0000256" key="3">
    <source>
        <dbReference type="ARBA" id="ARBA00022898"/>
    </source>
</evidence>
<dbReference type="InterPro" id="IPR015424">
    <property type="entry name" value="PyrdxlP-dep_Trfase"/>
</dbReference>
<evidence type="ECO:0000256" key="1">
    <source>
        <dbReference type="ARBA" id="ARBA00001933"/>
    </source>
</evidence>
<name>A0A3E5GSP9_9FIRM</name>
<dbReference type="InterPro" id="IPR051798">
    <property type="entry name" value="Class-II_PLP-Dep_Aminotrans"/>
</dbReference>
<dbReference type="PANTHER" id="PTHR43525">
    <property type="entry name" value="PROTEIN MALY"/>
    <property type="match status" value="1"/>
</dbReference>
<dbReference type="CDD" id="cd00609">
    <property type="entry name" value="AAT_like"/>
    <property type="match status" value="1"/>
</dbReference>
<reference evidence="9 10" key="1">
    <citation type="submission" date="2018-08" db="EMBL/GenBank/DDBJ databases">
        <title>A genome reference for cultivated species of the human gut microbiota.</title>
        <authorList>
            <person name="Zou Y."/>
            <person name="Xue W."/>
            <person name="Luo G."/>
        </authorList>
    </citation>
    <scope>NUCLEOTIDE SEQUENCE [LARGE SCALE GENOMIC DNA]</scope>
    <source>
        <strain evidence="8 10">AF19-4AC</strain>
        <strain evidence="7 9">OM02-12</strain>
    </source>
</reference>
<dbReference type="EMBL" id="QRWH01000003">
    <property type="protein sequence ID" value="RGT10657.1"/>
    <property type="molecule type" value="Genomic_DNA"/>
</dbReference>
<feature type="domain" description="Aminotransferase class I/classII large" evidence="6">
    <location>
        <begin position="44"/>
        <end position="379"/>
    </location>
</feature>
<dbReference type="Gene3D" id="3.90.1150.10">
    <property type="entry name" value="Aspartate Aminotransferase, domain 1"/>
    <property type="match status" value="1"/>
</dbReference>
<dbReference type="EC" id="4.4.1.13" evidence="2"/>
<dbReference type="Pfam" id="PF00155">
    <property type="entry name" value="Aminotran_1_2"/>
    <property type="match status" value="1"/>
</dbReference>
<dbReference type="GO" id="GO:0030170">
    <property type="term" value="F:pyridoxal phosphate binding"/>
    <property type="evidence" value="ECO:0007669"/>
    <property type="project" value="InterPro"/>
</dbReference>
<keyword evidence="4 7" id="KW-0456">Lyase</keyword>
<dbReference type="NCBIfam" id="TIGR04350">
    <property type="entry name" value="C_S_lyase_PatB"/>
    <property type="match status" value="1"/>
</dbReference>
<comment type="cofactor">
    <cofactor evidence="1">
        <name>pyridoxal 5'-phosphate</name>
        <dbReference type="ChEBI" id="CHEBI:597326"/>
    </cofactor>
</comment>
<evidence type="ECO:0000256" key="2">
    <source>
        <dbReference type="ARBA" id="ARBA00012224"/>
    </source>
</evidence>
<evidence type="ECO:0000313" key="10">
    <source>
        <dbReference type="Proteomes" id="UP000283630"/>
    </source>
</evidence>
<dbReference type="InterPro" id="IPR015421">
    <property type="entry name" value="PyrdxlP-dep_Trfase_major"/>
</dbReference>
<protein>
    <recommendedName>
        <fullName evidence="2">cysteine-S-conjugate beta-lyase</fullName>
        <ecNumber evidence="2">4.4.1.13</ecNumber>
    </recommendedName>
</protein>
<proteinExistence type="inferred from homology"/>